<dbReference type="RefSeq" id="WP_006929086.1">
    <property type="nucleotide sequence ID" value="NZ_CM001402.1"/>
</dbReference>
<dbReference type="SUPFAM" id="SSF54211">
    <property type="entry name" value="Ribosomal protein S5 domain 2-like"/>
    <property type="match status" value="1"/>
</dbReference>
<keyword evidence="2 5" id="KW-0689">Ribosomal protein</keyword>
<dbReference type="GO" id="GO:0006412">
    <property type="term" value="P:translation"/>
    <property type="evidence" value="ECO:0007669"/>
    <property type="project" value="UniProtKB-UniRule"/>
</dbReference>
<dbReference type="PaxDb" id="880073-Calab_2289"/>
<keyword evidence="3 5" id="KW-0687">Ribonucleoprotein</keyword>
<dbReference type="GO" id="GO:0003723">
    <property type="term" value="F:RNA binding"/>
    <property type="evidence" value="ECO:0007669"/>
    <property type="project" value="TreeGrafter"/>
</dbReference>
<evidence type="ECO:0000256" key="3">
    <source>
        <dbReference type="ARBA" id="ARBA00023274"/>
    </source>
</evidence>
<dbReference type="InterPro" id="IPR020574">
    <property type="entry name" value="Ribosomal_uS9_CS"/>
</dbReference>
<dbReference type="AlphaFoldDB" id="H1XXB4"/>
<dbReference type="GO" id="GO:0005737">
    <property type="term" value="C:cytoplasm"/>
    <property type="evidence" value="ECO:0007669"/>
    <property type="project" value="UniProtKB-ARBA"/>
</dbReference>
<dbReference type="Proteomes" id="UP000004671">
    <property type="component" value="Chromosome"/>
</dbReference>
<dbReference type="InterPro" id="IPR020568">
    <property type="entry name" value="Ribosomal_Su5_D2-typ_SF"/>
</dbReference>
<evidence type="ECO:0000313" key="7">
    <source>
        <dbReference type="EMBL" id="EHO41899.1"/>
    </source>
</evidence>
<evidence type="ECO:0000256" key="2">
    <source>
        <dbReference type="ARBA" id="ARBA00022980"/>
    </source>
</evidence>
<evidence type="ECO:0000256" key="4">
    <source>
        <dbReference type="ARBA" id="ARBA00035259"/>
    </source>
</evidence>
<evidence type="ECO:0000313" key="8">
    <source>
        <dbReference type="Proteomes" id="UP000004671"/>
    </source>
</evidence>
<organism evidence="7 8">
    <name type="scientific">Caldithrix abyssi DSM 13497</name>
    <dbReference type="NCBI Taxonomy" id="880073"/>
    <lineage>
        <taxon>Bacteria</taxon>
        <taxon>Pseudomonadati</taxon>
        <taxon>Calditrichota</taxon>
        <taxon>Calditrichia</taxon>
        <taxon>Calditrichales</taxon>
        <taxon>Calditrichaceae</taxon>
        <taxon>Caldithrix</taxon>
    </lineage>
</organism>
<dbReference type="PANTHER" id="PTHR21569:SF1">
    <property type="entry name" value="SMALL RIBOSOMAL SUBUNIT PROTEIN US9M"/>
    <property type="match status" value="1"/>
</dbReference>
<dbReference type="eggNOG" id="COG0103">
    <property type="taxonomic scope" value="Bacteria"/>
</dbReference>
<dbReference type="HOGENOM" id="CLU_046483_2_1_0"/>
<dbReference type="GO" id="GO:0003735">
    <property type="term" value="F:structural constituent of ribosome"/>
    <property type="evidence" value="ECO:0007669"/>
    <property type="project" value="InterPro"/>
</dbReference>
<dbReference type="Pfam" id="PF00380">
    <property type="entry name" value="Ribosomal_S9"/>
    <property type="match status" value="1"/>
</dbReference>
<accession>H1XXB4</accession>
<gene>
    <name evidence="5" type="primary">rpsI</name>
    <name evidence="7" type="ORF">Calab_2289</name>
</gene>
<dbReference type="EMBL" id="CM001402">
    <property type="protein sequence ID" value="EHO41899.1"/>
    <property type="molecule type" value="Genomic_DNA"/>
</dbReference>
<dbReference type="InterPro" id="IPR000754">
    <property type="entry name" value="Ribosomal_uS9"/>
</dbReference>
<dbReference type="FunFam" id="3.30.230.10:FF:000001">
    <property type="entry name" value="30S ribosomal protein S9"/>
    <property type="match status" value="1"/>
</dbReference>
<dbReference type="InParanoid" id="H1XXB4"/>
<proteinExistence type="inferred from homology"/>
<sequence length="129" mass="14656">MEVYVATGRRKEAVARVRMKPGSGKFVINGREGLLEYFKRETLLMDIEQPLILTETDGKFDFFIRVNGGGLTGQAGAVRLGIARALVAYSEDFRPALRKAGFLTRDPRKVERKKYGLAKARKRFQFSKR</sequence>
<dbReference type="GO" id="GO:0015935">
    <property type="term" value="C:small ribosomal subunit"/>
    <property type="evidence" value="ECO:0007669"/>
    <property type="project" value="UniProtKB-ARBA"/>
</dbReference>
<evidence type="ECO:0000256" key="1">
    <source>
        <dbReference type="ARBA" id="ARBA00005251"/>
    </source>
</evidence>
<protein>
    <recommendedName>
        <fullName evidence="4 5">Small ribosomal subunit protein uS9</fullName>
    </recommendedName>
</protein>
<dbReference type="HAMAP" id="MF_00532_B">
    <property type="entry name" value="Ribosomal_uS9_B"/>
    <property type="match status" value="1"/>
</dbReference>
<dbReference type="FunCoup" id="H1XXB4">
    <property type="interactions" value="660"/>
</dbReference>
<keyword evidence="8" id="KW-1185">Reference proteome</keyword>
<dbReference type="STRING" id="880073.Cabys_1083"/>
<evidence type="ECO:0000256" key="5">
    <source>
        <dbReference type="HAMAP-Rule" id="MF_00532"/>
    </source>
</evidence>
<dbReference type="InterPro" id="IPR014721">
    <property type="entry name" value="Ribsml_uS5_D2-typ_fold_subgr"/>
</dbReference>
<dbReference type="PANTHER" id="PTHR21569">
    <property type="entry name" value="RIBOSOMAL PROTEIN S9"/>
    <property type="match status" value="1"/>
</dbReference>
<dbReference type="PROSITE" id="PS00360">
    <property type="entry name" value="RIBOSOMAL_S9"/>
    <property type="match status" value="1"/>
</dbReference>
<dbReference type="InterPro" id="IPR023035">
    <property type="entry name" value="Ribosomal_uS9_bac/plastid"/>
</dbReference>
<comment type="similarity">
    <text evidence="1 5 6">Belongs to the universal ribosomal protein uS9 family.</text>
</comment>
<dbReference type="NCBIfam" id="NF001099">
    <property type="entry name" value="PRK00132.1"/>
    <property type="match status" value="1"/>
</dbReference>
<dbReference type="Gene3D" id="3.30.230.10">
    <property type="match status" value="1"/>
</dbReference>
<name>H1XXB4_CALAY</name>
<evidence type="ECO:0000256" key="6">
    <source>
        <dbReference type="RuleBase" id="RU003815"/>
    </source>
</evidence>
<reference evidence="7 8" key="1">
    <citation type="submission" date="2011-09" db="EMBL/GenBank/DDBJ databases">
        <title>The permanent draft genome of Caldithrix abyssi DSM 13497.</title>
        <authorList>
            <consortium name="US DOE Joint Genome Institute (JGI-PGF)"/>
            <person name="Lucas S."/>
            <person name="Han J."/>
            <person name="Lapidus A."/>
            <person name="Bruce D."/>
            <person name="Goodwin L."/>
            <person name="Pitluck S."/>
            <person name="Peters L."/>
            <person name="Kyrpides N."/>
            <person name="Mavromatis K."/>
            <person name="Ivanova N."/>
            <person name="Mikhailova N."/>
            <person name="Chertkov O."/>
            <person name="Detter J.C."/>
            <person name="Tapia R."/>
            <person name="Han C."/>
            <person name="Land M."/>
            <person name="Hauser L."/>
            <person name="Markowitz V."/>
            <person name="Cheng J.-F."/>
            <person name="Hugenholtz P."/>
            <person name="Woyke T."/>
            <person name="Wu D."/>
            <person name="Spring S."/>
            <person name="Brambilla E."/>
            <person name="Klenk H.-P."/>
            <person name="Eisen J.A."/>
        </authorList>
    </citation>
    <scope>NUCLEOTIDE SEQUENCE [LARGE SCALE GENOMIC DNA]</scope>
    <source>
        <strain evidence="7 8">DSM 13497</strain>
    </source>
</reference>
<dbReference type="OrthoDB" id="9803965at2"/>